<evidence type="ECO:0000256" key="1">
    <source>
        <dbReference type="SAM" id="SignalP"/>
    </source>
</evidence>
<sequence length="78" mass="8961">MIILASSLSAFFHFFCLFVFIFLSSDASADHIPPETRMWRLSLMLGRHLFGCLYGDGTTLNFVIHTHVHYKPVRAAMR</sequence>
<protein>
    <submittedName>
        <fullName evidence="2">Cytochrome c-type biogenesis protein CcmE</fullName>
    </submittedName>
</protein>
<accession>A0ABR3KW84</accession>
<organism evidence="2 3">
    <name type="scientific">Trichinella spiralis</name>
    <name type="common">Trichina worm</name>
    <dbReference type="NCBI Taxonomy" id="6334"/>
    <lineage>
        <taxon>Eukaryota</taxon>
        <taxon>Metazoa</taxon>
        <taxon>Ecdysozoa</taxon>
        <taxon>Nematoda</taxon>
        <taxon>Enoplea</taxon>
        <taxon>Dorylaimia</taxon>
        <taxon>Trichinellida</taxon>
        <taxon>Trichinellidae</taxon>
        <taxon>Trichinella</taxon>
    </lineage>
</organism>
<proteinExistence type="predicted"/>
<dbReference type="EMBL" id="JBEUSY010000165">
    <property type="protein sequence ID" value="KAL1243642.1"/>
    <property type="molecule type" value="Genomic_DNA"/>
</dbReference>
<keyword evidence="3" id="KW-1185">Reference proteome</keyword>
<dbReference type="Proteomes" id="UP001558632">
    <property type="component" value="Unassembled WGS sequence"/>
</dbReference>
<gene>
    <name evidence="2" type="ORF">TSPI_01123</name>
</gene>
<evidence type="ECO:0000313" key="2">
    <source>
        <dbReference type="EMBL" id="KAL1243642.1"/>
    </source>
</evidence>
<feature type="chain" id="PRO_5046695664" evidence="1">
    <location>
        <begin position="30"/>
        <end position="78"/>
    </location>
</feature>
<keyword evidence="1" id="KW-0732">Signal</keyword>
<evidence type="ECO:0000313" key="3">
    <source>
        <dbReference type="Proteomes" id="UP001558632"/>
    </source>
</evidence>
<comment type="caution">
    <text evidence="2">The sequence shown here is derived from an EMBL/GenBank/DDBJ whole genome shotgun (WGS) entry which is preliminary data.</text>
</comment>
<reference evidence="2 3" key="1">
    <citation type="submission" date="2024-07" db="EMBL/GenBank/DDBJ databases">
        <title>Enhanced genomic and transcriptomic resources for Trichinella pseudospiralis and T. spiralis underpin the discovery of pronounced molecular differences between stages and species.</title>
        <authorList>
            <person name="Pasi K.K."/>
            <person name="La Rosa G."/>
            <person name="Gomez-Morales M.A."/>
            <person name="Tosini F."/>
            <person name="Sumanam S."/>
            <person name="Young N.D."/>
            <person name="Chang B.C."/>
            <person name="Robin G.B."/>
        </authorList>
    </citation>
    <scope>NUCLEOTIDE SEQUENCE [LARGE SCALE GENOMIC DNA]</scope>
    <source>
        <strain evidence="2">ISS534</strain>
    </source>
</reference>
<feature type="signal peptide" evidence="1">
    <location>
        <begin position="1"/>
        <end position="29"/>
    </location>
</feature>
<name>A0ABR3KW84_TRISP</name>